<dbReference type="RefSeq" id="WP_380829148.1">
    <property type="nucleotide sequence ID" value="NZ_JBHTCG010000017.1"/>
</dbReference>
<proteinExistence type="predicted"/>
<evidence type="ECO:0000256" key="1">
    <source>
        <dbReference type="SAM" id="MobiDB-lite"/>
    </source>
</evidence>
<dbReference type="Proteomes" id="UP001596496">
    <property type="component" value="Unassembled WGS sequence"/>
</dbReference>
<comment type="caution">
    <text evidence="2">The sequence shown here is derived from an EMBL/GenBank/DDBJ whole genome shotgun (WGS) entry which is preliminary data.</text>
</comment>
<evidence type="ECO:0000313" key="3">
    <source>
        <dbReference type="Proteomes" id="UP001596496"/>
    </source>
</evidence>
<gene>
    <name evidence="2" type="ORF">ACFQSB_23655</name>
</gene>
<sequence>MTADAPEPATETRAAGTPATDARSADTPDTPGNPDTAGTEASAADVSGPETPDDELKRKFREALERKRRTQADSNGGGRGKDGSKIHGTHGPAAGKRSFRRKSGG</sequence>
<accession>A0ABW2PAD4</accession>
<feature type="compositionally biased region" description="Basic and acidic residues" evidence="1">
    <location>
        <begin position="54"/>
        <end position="65"/>
    </location>
</feature>
<evidence type="ECO:0000313" key="2">
    <source>
        <dbReference type="EMBL" id="MFC7385225.1"/>
    </source>
</evidence>
<protein>
    <submittedName>
        <fullName evidence="2">DUF5302 domain-containing protein</fullName>
    </submittedName>
</protein>
<dbReference type="Pfam" id="PF17227">
    <property type="entry name" value="DUF5302"/>
    <property type="match status" value="1"/>
</dbReference>
<dbReference type="InterPro" id="IPR035172">
    <property type="entry name" value="DUF5302"/>
</dbReference>
<name>A0ABW2PAD4_9ACTN</name>
<keyword evidence="3" id="KW-1185">Reference proteome</keyword>
<organism evidence="2 3">
    <name type="scientific">Sphaerisporangium rhizosphaerae</name>
    <dbReference type="NCBI Taxonomy" id="2269375"/>
    <lineage>
        <taxon>Bacteria</taxon>
        <taxon>Bacillati</taxon>
        <taxon>Actinomycetota</taxon>
        <taxon>Actinomycetes</taxon>
        <taxon>Streptosporangiales</taxon>
        <taxon>Streptosporangiaceae</taxon>
        <taxon>Sphaerisporangium</taxon>
    </lineage>
</organism>
<reference evidence="3" key="1">
    <citation type="journal article" date="2019" name="Int. J. Syst. Evol. Microbiol.">
        <title>The Global Catalogue of Microorganisms (GCM) 10K type strain sequencing project: providing services to taxonomists for standard genome sequencing and annotation.</title>
        <authorList>
            <consortium name="The Broad Institute Genomics Platform"/>
            <consortium name="The Broad Institute Genome Sequencing Center for Infectious Disease"/>
            <person name="Wu L."/>
            <person name="Ma J."/>
        </authorList>
    </citation>
    <scope>NUCLEOTIDE SEQUENCE [LARGE SCALE GENOMIC DNA]</scope>
    <source>
        <strain evidence="3">CECT 7649</strain>
    </source>
</reference>
<dbReference type="EMBL" id="JBHTCG010000017">
    <property type="protein sequence ID" value="MFC7385225.1"/>
    <property type="molecule type" value="Genomic_DNA"/>
</dbReference>
<feature type="region of interest" description="Disordered" evidence="1">
    <location>
        <begin position="1"/>
        <end position="105"/>
    </location>
</feature>